<dbReference type="InterPro" id="IPR011042">
    <property type="entry name" value="6-blade_b-propeller_TolB-like"/>
</dbReference>
<feature type="signal peptide" evidence="6">
    <location>
        <begin position="1"/>
        <end position="43"/>
    </location>
</feature>
<dbReference type="PROSITE" id="PS50853">
    <property type="entry name" value="FN3"/>
    <property type="match status" value="4"/>
</dbReference>
<dbReference type="Gene3D" id="2.120.10.30">
    <property type="entry name" value="TolB, C-terminal domain"/>
    <property type="match status" value="2"/>
</dbReference>
<dbReference type="SUPFAM" id="SSF49265">
    <property type="entry name" value="Fibronectin type III"/>
    <property type="match status" value="2"/>
</dbReference>
<feature type="domain" description="Fibronectin type-III" evidence="7">
    <location>
        <begin position="486"/>
        <end position="583"/>
    </location>
</feature>
<dbReference type="InterPro" id="IPR006665">
    <property type="entry name" value="OmpA-like"/>
</dbReference>
<dbReference type="InterPro" id="IPR026395">
    <property type="entry name" value="CshA_fibril"/>
</dbReference>
<feature type="region of interest" description="Disordered" evidence="5">
    <location>
        <begin position="377"/>
        <end position="401"/>
    </location>
</feature>
<dbReference type="CDD" id="cd00063">
    <property type="entry name" value="FN3"/>
    <property type="match status" value="3"/>
</dbReference>
<keyword evidence="2" id="KW-0378">Hydrolase</keyword>
<proteinExistence type="predicted"/>
<evidence type="ECO:0000256" key="3">
    <source>
        <dbReference type="ARBA" id="ARBA00023326"/>
    </source>
</evidence>
<feature type="compositionally biased region" description="Polar residues" evidence="5">
    <location>
        <begin position="782"/>
        <end position="798"/>
    </location>
</feature>
<evidence type="ECO:0000256" key="1">
    <source>
        <dbReference type="ARBA" id="ARBA00022737"/>
    </source>
</evidence>
<feature type="domain" description="Fibronectin type-III" evidence="7">
    <location>
        <begin position="591"/>
        <end position="677"/>
    </location>
</feature>
<evidence type="ECO:0000313" key="9">
    <source>
        <dbReference type="EMBL" id="PRY33537.1"/>
    </source>
</evidence>
<name>A0A2T0SJE4_9ACTN</name>
<dbReference type="SUPFAM" id="SSF103088">
    <property type="entry name" value="OmpA-like"/>
    <property type="match status" value="1"/>
</dbReference>
<evidence type="ECO:0000313" key="10">
    <source>
        <dbReference type="Proteomes" id="UP000239209"/>
    </source>
</evidence>
<dbReference type="GO" id="GO:0016798">
    <property type="term" value="F:hydrolase activity, acting on glycosyl bonds"/>
    <property type="evidence" value="ECO:0007669"/>
    <property type="project" value="UniProtKB-KW"/>
</dbReference>
<evidence type="ECO:0000259" key="8">
    <source>
        <dbReference type="PROSITE" id="PS51123"/>
    </source>
</evidence>
<feature type="domain" description="Fibronectin type-III" evidence="7">
    <location>
        <begin position="396"/>
        <end position="485"/>
    </location>
</feature>
<dbReference type="Proteomes" id="UP000239209">
    <property type="component" value="Unassembled WGS sequence"/>
</dbReference>
<dbReference type="Pfam" id="PF00041">
    <property type="entry name" value="fn3"/>
    <property type="match status" value="3"/>
</dbReference>
<accession>A0A2T0SJE4</accession>
<dbReference type="InterPro" id="IPR036116">
    <property type="entry name" value="FN3_sf"/>
</dbReference>
<keyword evidence="4" id="KW-0472">Membrane</keyword>
<gene>
    <name evidence="9" type="ORF">CLV70_101700</name>
</gene>
<dbReference type="CDD" id="cd07185">
    <property type="entry name" value="OmpA_C-like"/>
    <property type="match status" value="1"/>
</dbReference>
<dbReference type="InterPro" id="IPR036737">
    <property type="entry name" value="OmpA-like_sf"/>
</dbReference>
<dbReference type="CDD" id="cd05819">
    <property type="entry name" value="NHL"/>
    <property type="match status" value="1"/>
</dbReference>
<dbReference type="SUPFAM" id="SSF63829">
    <property type="entry name" value="Calcium-dependent phosphotriesterase"/>
    <property type="match status" value="1"/>
</dbReference>
<dbReference type="SMART" id="SM00060">
    <property type="entry name" value="FN3"/>
    <property type="match status" value="4"/>
</dbReference>
<evidence type="ECO:0000256" key="4">
    <source>
        <dbReference type="PROSITE-ProRule" id="PRU00473"/>
    </source>
</evidence>
<dbReference type="Pfam" id="PF19076">
    <property type="entry name" value="CshA_repeat"/>
    <property type="match status" value="1"/>
</dbReference>
<keyword evidence="10" id="KW-1185">Reference proteome</keyword>
<dbReference type="Pfam" id="PF00691">
    <property type="entry name" value="OmpA"/>
    <property type="match status" value="1"/>
</dbReference>
<evidence type="ECO:0000256" key="5">
    <source>
        <dbReference type="SAM" id="MobiDB-lite"/>
    </source>
</evidence>
<feature type="domain" description="OmpA-like" evidence="8">
    <location>
        <begin position="995"/>
        <end position="1106"/>
    </location>
</feature>
<keyword evidence="3" id="KW-0624">Polysaccharide degradation</keyword>
<protein>
    <submittedName>
        <fullName evidence="9">CshA-type fibril repeat protein</fullName>
    </submittedName>
</protein>
<feature type="domain" description="Fibronectin type-III" evidence="7">
    <location>
        <begin position="300"/>
        <end position="395"/>
    </location>
</feature>
<dbReference type="InterPro" id="IPR003961">
    <property type="entry name" value="FN3_dom"/>
</dbReference>
<dbReference type="Gene3D" id="3.30.1330.60">
    <property type="entry name" value="OmpA-like domain"/>
    <property type="match status" value="1"/>
</dbReference>
<sequence length="1106" mass="110419">MRSDRSASSQRRMSRRWVVAFRAVCRRTAAVLVVSLVASGLVAGGSAGPAAAATGSDPYADLYIVGQYNSSLLRIAAGGGETSVGSGLSDPYQVSRARDGSLYVADAGNNRIVRIAADGTQTTAVTGLSYPNAVNIDSTGTIYVGQGNQLLKVVGGVQSTITVPGGVTPYGIAVDPSDNVFVADYTRNRVIKVTSTGIVSVYATGIAFPTGIVADANGVVYVTSATAYTIIRIATDGTWTPFATGVQYSWGLAIDGRGNLFASSNGSSAVYKMPPDFPGGNATAIVTGLNSPIGLVVSSAPPPPTAVAGTPGDTKVTVDWTASATYGGWPVTNYTVTSSPGNHTCTTSGATTCEVTGLTNGQAYTFTVTATNNGGVTGQSAVSDPSAQVTPAAPGPPSAPASLTVVPGAGELDLSFPPAGGSGILRYEVSVDGGAWTTLTTAGTDPLSATVGNLTNGTTYGIRVRAVNANGDGGAVGPVDGTPRTVPGAPTGVGTTGGSESATVTFTPPADNGGSSIIDYEVSTDDGGTWTSVTTTAGANGTRVATLTGLTNGTAYQVKVRAVNAAGPGAESPASSVTPAVPVIPPPVPSPPAAPASATATAGTSSIAVSWPAASGAVTGYTAYASPGPGSCATTASDTSCVIGAVAGTSYVVTVIAQGPGGSSAPSPASNAVIPSAPVPPAQVPDDVPLTLTTDKGRLALAAPAQQITVIGTGFAPYSTVQVSIYSAPIQLATVTTDGNGTFSMPVTVPADLAAGQHTFLAVGVNEAGTARKIGLPVTVPPTRSGSTGTNSDTQRTNLPVPAGGGITLLDAGGRPVTMVTIDGQGTYALDATTGVITFVPVAGFAGTANSVTYRISDAVGSVVTGTYTAVVTEGGAGTPGPSPSTGSAKVTVTKLMVTRGAPARATLPVIVTFTSAIKGRNTVVLWSTVSGKRVILGTGRVGMTTAGRRAAVTVKLNPLGRAMAATPGGYPVAVAGTTVPATGRTLRATSRTRLVLNQFTVPRSVYFGTDSSRISVAQQRYLVTLRAKLSGARAVTCIGRTDDRGSKSYSQRLGKRRATAVCRLVSTRPNLTTHAISKGEANPTAGNDTAAGRARNRRVDITIHY</sequence>
<keyword evidence="6" id="KW-0732">Signal</keyword>
<dbReference type="EMBL" id="PVZG01000001">
    <property type="protein sequence ID" value="PRY33537.1"/>
    <property type="molecule type" value="Genomic_DNA"/>
</dbReference>
<evidence type="ECO:0000259" key="7">
    <source>
        <dbReference type="PROSITE" id="PS50853"/>
    </source>
</evidence>
<dbReference type="GO" id="GO:0000272">
    <property type="term" value="P:polysaccharide catabolic process"/>
    <property type="evidence" value="ECO:0007669"/>
    <property type="project" value="UniProtKB-KW"/>
</dbReference>
<keyword evidence="3" id="KW-0119">Carbohydrate metabolism</keyword>
<dbReference type="AlphaFoldDB" id="A0A2T0SJE4"/>
<dbReference type="Gene3D" id="2.60.40.10">
    <property type="entry name" value="Immunoglobulins"/>
    <property type="match status" value="4"/>
</dbReference>
<evidence type="ECO:0000256" key="6">
    <source>
        <dbReference type="SAM" id="SignalP"/>
    </source>
</evidence>
<dbReference type="GO" id="GO:0016020">
    <property type="term" value="C:membrane"/>
    <property type="evidence" value="ECO:0007669"/>
    <property type="project" value="UniProtKB-UniRule"/>
</dbReference>
<dbReference type="PANTHER" id="PTHR13817:SF73">
    <property type="entry name" value="FIBRONECTIN TYPE-III DOMAIN-CONTAINING PROTEIN"/>
    <property type="match status" value="1"/>
</dbReference>
<feature type="chain" id="PRO_5038697978" evidence="6">
    <location>
        <begin position="44"/>
        <end position="1106"/>
    </location>
</feature>
<organism evidence="9 10">
    <name type="scientific">Pseudosporangium ferrugineum</name>
    <dbReference type="NCBI Taxonomy" id="439699"/>
    <lineage>
        <taxon>Bacteria</taxon>
        <taxon>Bacillati</taxon>
        <taxon>Actinomycetota</taxon>
        <taxon>Actinomycetes</taxon>
        <taxon>Micromonosporales</taxon>
        <taxon>Micromonosporaceae</taxon>
        <taxon>Pseudosporangium</taxon>
    </lineage>
</organism>
<dbReference type="PROSITE" id="PS51123">
    <property type="entry name" value="OMPA_2"/>
    <property type="match status" value="1"/>
</dbReference>
<dbReference type="InterPro" id="IPR013783">
    <property type="entry name" value="Ig-like_fold"/>
</dbReference>
<evidence type="ECO:0000256" key="2">
    <source>
        <dbReference type="ARBA" id="ARBA00023295"/>
    </source>
</evidence>
<feature type="compositionally biased region" description="Polar residues" evidence="5">
    <location>
        <begin position="379"/>
        <end position="389"/>
    </location>
</feature>
<feature type="region of interest" description="Disordered" evidence="5">
    <location>
        <begin position="777"/>
        <end position="801"/>
    </location>
</feature>
<dbReference type="InterPro" id="IPR050964">
    <property type="entry name" value="Striated_Muscle_Regulatory"/>
</dbReference>
<keyword evidence="2" id="KW-0326">Glycosidase</keyword>
<dbReference type="PANTHER" id="PTHR13817">
    <property type="entry name" value="TITIN"/>
    <property type="match status" value="1"/>
</dbReference>
<comment type="caution">
    <text evidence="9">The sequence shown here is derived from an EMBL/GenBank/DDBJ whole genome shotgun (WGS) entry which is preliminary data.</text>
</comment>
<reference evidence="9 10" key="1">
    <citation type="submission" date="2018-03" db="EMBL/GenBank/DDBJ databases">
        <title>Genomic Encyclopedia of Archaeal and Bacterial Type Strains, Phase II (KMG-II): from individual species to whole genera.</title>
        <authorList>
            <person name="Goeker M."/>
        </authorList>
    </citation>
    <scope>NUCLEOTIDE SEQUENCE [LARGE SCALE GENOMIC DNA]</scope>
    <source>
        <strain evidence="9 10">DSM 45348</strain>
    </source>
</reference>
<keyword evidence="1" id="KW-0677">Repeat</keyword>